<dbReference type="Proteomes" id="UP001140502">
    <property type="component" value="Unassembled WGS sequence"/>
</dbReference>
<name>A0A9W9BTJ7_9HYPO</name>
<proteinExistence type="predicted"/>
<comment type="caution">
    <text evidence="1">The sequence shown here is derived from an EMBL/GenBank/DDBJ whole genome shotgun (WGS) entry which is preliminary data.</text>
</comment>
<dbReference type="EMBL" id="JAPEUR010000012">
    <property type="protein sequence ID" value="KAJ4328369.1"/>
    <property type="molecule type" value="Genomic_DNA"/>
</dbReference>
<sequence>MDTYGLFERDWFSFVISWRSDRKWCLGFHIHRIAISSNRSQERDDWFHPVLIWWWSLGFSLDDNDGNTNSWFLEPDSICCVLLRRGFWPGRIKLDVDDGDWNTKANDIWLLEQYSVALVIFWGNSKPEPFEYYT</sequence>
<organism evidence="1 2">
    <name type="scientific">Fusarium piperis</name>
    <dbReference type="NCBI Taxonomy" id="1435070"/>
    <lineage>
        <taxon>Eukaryota</taxon>
        <taxon>Fungi</taxon>
        <taxon>Dikarya</taxon>
        <taxon>Ascomycota</taxon>
        <taxon>Pezizomycotina</taxon>
        <taxon>Sordariomycetes</taxon>
        <taxon>Hypocreomycetidae</taxon>
        <taxon>Hypocreales</taxon>
        <taxon>Nectriaceae</taxon>
        <taxon>Fusarium</taxon>
        <taxon>Fusarium solani species complex</taxon>
    </lineage>
</organism>
<keyword evidence="2" id="KW-1185">Reference proteome</keyword>
<dbReference type="OrthoDB" id="10406982at2759"/>
<protein>
    <submittedName>
        <fullName evidence="1">Uncharacterized protein</fullName>
    </submittedName>
</protein>
<gene>
    <name evidence="1" type="ORF">N0V84_001240</name>
</gene>
<accession>A0A9W9BTJ7</accession>
<reference evidence="1" key="1">
    <citation type="submission" date="2022-10" db="EMBL/GenBank/DDBJ databases">
        <title>Tapping the CABI collections for fungal endophytes: first genome assemblies for Collariella, Neodidymelliopsis, Ascochyta clinopodiicola, Didymella pomorum, Didymosphaeria variabile, Neocosmospora piperis and Neocucurbitaria cava.</title>
        <authorList>
            <person name="Hill R."/>
        </authorList>
    </citation>
    <scope>NUCLEOTIDE SEQUENCE</scope>
    <source>
        <strain evidence="1">IMI 366586</strain>
    </source>
</reference>
<evidence type="ECO:0000313" key="2">
    <source>
        <dbReference type="Proteomes" id="UP001140502"/>
    </source>
</evidence>
<dbReference type="AlphaFoldDB" id="A0A9W9BTJ7"/>
<evidence type="ECO:0000313" key="1">
    <source>
        <dbReference type="EMBL" id="KAJ4328369.1"/>
    </source>
</evidence>